<keyword evidence="2" id="KW-1185">Reference proteome</keyword>
<organism evidence="1 2">
    <name type="scientific">Flavobacterium aquatile LMG 4008 = ATCC 11947</name>
    <dbReference type="NCBI Taxonomy" id="1453498"/>
    <lineage>
        <taxon>Bacteria</taxon>
        <taxon>Pseudomonadati</taxon>
        <taxon>Bacteroidota</taxon>
        <taxon>Flavobacteriia</taxon>
        <taxon>Flavobacteriales</taxon>
        <taxon>Flavobacteriaceae</taxon>
        <taxon>Flavobacterium</taxon>
    </lineage>
</organism>
<dbReference type="RefSeq" id="WP_035128560.1">
    <property type="nucleotide sequence ID" value="NZ_JRHH01000006.1"/>
</dbReference>
<dbReference type="EMBL" id="JRHH01000006">
    <property type="protein sequence ID" value="KGD66770.1"/>
    <property type="molecule type" value="Genomic_DNA"/>
</dbReference>
<evidence type="ECO:0000313" key="2">
    <source>
        <dbReference type="Proteomes" id="UP000029554"/>
    </source>
</evidence>
<dbReference type="Proteomes" id="UP000029554">
    <property type="component" value="Unassembled WGS sequence"/>
</dbReference>
<evidence type="ECO:0000313" key="1">
    <source>
        <dbReference type="EMBL" id="KGD66770.1"/>
    </source>
</evidence>
<sequence length="150" mass="17748">MNFTKSKSIIKNELPNYNKMGITNLNEAFEFETIIQNHFPQLQDKSNPDTIEKLMLLKREFFVADKSDSTKFYPKPKFKTYLEHKISFDEFNNKLNDLKDKVDLKNSEAINEMTFSGRNFTRRRDDSLTRWKVLGNKDVIDTILETIVNK</sequence>
<protein>
    <submittedName>
        <fullName evidence="1">Uncharacterized protein</fullName>
    </submittedName>
</protein>
<comment type="caution">
    <text evidence="1">The sequence shown here is derived from an EMBL/GenBank/DDBJ whole genome shotgun (WGS) entry which is preliminary data.</text>
</comment>
<accession>A0A095UW30</accession>
<gene>
    <name evidence="1" type="ORF">LG45_15140</name>
</gene>
<name>A0A095UW30_9FLAO</name>
<proteinExistence type="predicted"/>
<dbReference type="STRING" id="1453498.LG45_15140"/>
<reference evidence="1 2" key="1">
    <citation type="submission" date="2014-09" db="EMBL/GenBank/DDBJ databases">
        <title>Whole Genome Shotgun of Flavobacterium aquatile LMG 4008.</title>
        <authorList>
            <person name="Gale A.N."/>
            <person name="Pipes S.E."/>
            <person name="Newman J.D."/>
        </authorList>
    </citation>
    <scope>NUCLEOTIDE SEQUENCE [LARGE SCALE GENOMIC DNA]</scope>
    <source>
        <strain evidence="1 2">LMG 4008</strain>
    </source>
</reference>
<dbReference type="AlphaFoldDB" id="A0A095UW30"/>